<dbReference type="AlphaFoldDB" id="A0A3Q0JEL2"/>
<accession>A0A3Q0JEL2</accession>
<dbReference type="Proteomes" id="UP000079169">
    <property type="component" value="Unplaced"/>
</dbReference>
<reference evidence="2" key="1">
    <citation type="submission" date="2025-08" db="UniProtKB">
        <authorList>
            <consortium name="RefSeq"/>
        </authorList>
    </citation>
    <scope>IDENTIFICATION</scope>
</reference>
<dbReference type="KEGG" id="dci:113471722"/>
<dbReference type="GeneID" id="113471722"/>
<evidence type="ECO:0000313" key="1">
    <source>
        <dbReference type="Proteomes" id="UP000079169"/>
    </source>
</evidence>
<keyword evidence="1" id="KW-1185">Reference proteome</keyword>
<name>A0A3Q0JEL2_DIACI</name>
<proteinExistence type="predicted"/>
<dbReference type="PaxDb" id="121845-A0A3Q0JEL2"/>
<gene>
    <name evidence="2" type="primary">LOC113471722</name>
</gene>
<organism evidence="1 2">
    <name type="scientific">Diaphorina citri</name>
    <name type="common">Asian citrus psyllid</name>
    <dbReference type="NCBI Taxonomy" id="121845"/>
    <lineage>
        <taxon>Eukaryota</taxon>
        <taxon>Metazoa</taxon>
        <taxon>Ecdysozoa</taxon>
        <taxon>Arthropoda</taxon>
        <taxon>Hexapoda</taxon>
        <taxon>Insecta</taxon>
        <taxon>Pterygota</taxon>
        <taxon>Neoptera</taxon>
        <taxon>Paraneoptera</taxon>
        <taxon>Hemiptera</taxon>
        <taxon>Sternorrhyncha</taxon>
        <taxon>Psylloidea</taxon>
        <taxon>Psyllidae</taxon>
        <taxon>Diaphorininae</taxon>
        <taxon>Diaphorina</taxon>
    </lineage>
</organism>
<dbReference type="RefSeq" id="XP_026686896.1">
    <property type="nucleotide sequence ID" value="XM_026831095.1"/>
</dbReference>
<protein>
    <submittedName>
        <fullName evidence="2">Uncharacterized protein LOC113471722</fullName>
    </submittedName>
</protein>
<sequence length="101" mass="11543">MLLLNKLDLDNFHSTSKQFCSLSFNEENVDTIFGMLFKKAGSEGMYAEQYAGMIRNLYDIVTVTHALEDIKVNETNTSKIGKHIVNDPEMKNIILVWKISK</sequence>
<evidence type="ECO:0000313" key="2">
    <source>
        <dbReference type="RefSeq" id="XP_026686896.1"/>
    </source>
</evidence>
<dbReference type="Gene3D" id="1.25.40.180">
    <property type="match status" value="1"/>
</dbReference>